<gene>
    <name evidence="2" type="ORF">FHW18_001863</name>
</gene>
<keyword evidence="3" id="KW-1185">Reference proteome</keyword>
<dbReference type="RefSeq" id="WP_179585613.1">
    <property type="nucleotide sequence ID" value="NZ_JACBYR010000001.1"/>
</dbReference>
<dbReference type="Proteomes" id="UP000542125">
    <property type="component" value="Unassembled WGS sequence"/>
</dbReference>
<dbReference type="Gene3D" id="3.90.1470.20">
    <property type="match status" value="1"/>
</dbReference>
<dbReference type="GO" id="GO:0016791">
    <property type="term" value="F:phosphatase activity"/>
    <property type="evidence" value="ECO:0007669"/>
    <property type="project" value="InterPro"/>
</dbReference>
<keyword evidence="1" id="KW-0378">Hydrolase</keyword>
<dbReference type="PANTHER" id="PTHR28181:SF2">
    <property type="entry name" value="PHOSPHORIC MONOESTER HYDROLASE"/>
    <property type="match status" value="1"/>
</dbReference>
<evidence type="ECO:0000313" key="2">
    <source>
        <dbReference type="EMBL" id="NYE82592.1"/>
    </source>
</evidence>
<proteinExistence type="predicted"/>
<protein>
    <submittedName>
        <fullName evidence="2">2,3-diketo-5-methylthio-1-phosphopentane phosphatase</fullName>
    </submittedName>
</protein>
<name>A0A7Y9LLI2_9BURK</name>
<dbReference type="EMBL" id="JACBYR010000001">
    <property type="protein sequence ID" value="NYE82592.1"/>
    <property type="molecule type" value="Genomic_DNA"/>
</dbReference>
<dbReference type="NCBIfam" id="TIGR01488">
    <property type="entry name" value="HAD-SF-IB"/>
    <property type="match status" value="1"/>
</dbReference>
<evidence type="ECO:0000256" key="1">
    <source>
        <dbReference type="ARBA" id="ARBA00022801"/>
    </source>
</evidence>
<evidence type="ECO:0000313" key="3">
    <source>
        <dbReference type="Proteomes" id="UP000542125"/>
    </source>
</evidence>
<dbReference type="InterPro" id="IPR036412">
    <property type="entry name" value="HAD-like_sf"/>
</dbReference>
<dbReference type="AlphaFoldDB" id="A0A7Y9LLI2"/>
<dbReference type="Pfam" id="PF12710">
    <property type="entry name" value="HAD"/>
    <property type="match status" value="1"/>
</dbReference>
<dbReference type="InterPro" id="IPR006384">
    <property type="entry name" value="HAD_hydro_PyrdxlP_Pase-like"/>
</dbReference>
<accession>A0A7Y9LLI2</accession>
<dbReference type="InterPro" id="IPR050849">
    <property type="entry name" value="HAD-like_hydrolase_phosphatase"/>
</dbReference>
<comment type="caution">
    <text evidence="2">The sequence shown here is derived from an EMBL/GenBank/DDBJ whole genome shotgun (WGS) entry which is preliminary data.</text>
</comment>
<dbReference type="InterPro" id="IPR023214">
    <property type="entry name" value="HAD_sf"/>
</dbReference>
<sequence>MNETWRVQCDFDGTISLADVTDSLLERFGQPGWHELEAAWERGDIGSRECMRGQIALLDMSEHELAAHLDTIAIDPFFVDFVRTAQSLGLPVEVISDGMDRVIRSILQRHGLGDLPVSANHLVQVGERRWALESPYAKASCTRASGTCKCACLAVHHQDGAAVLFVGDSTSDFCVSGKADYVFAKSRLIDYCEAERIPFAPIADFGVALALLADVIEPARISA</sequence>
<dbReference type="NCBIfam" id="TIGR01489">
    <property type="entry name" value="DKMTPPase-SF"/>
    <property type="match status" value="1"/>
</dbReference>
<dbReference type="PANTHER" id="PTHR28181">
    <property type="entry name" value="UPF0655 PROTEIN YCR015C"/>
    <property type="match status" value="1"/>
</dbReference>
<organism evidence="2 3">
    <name type="scientific">Pigmentiphaga litoralis</name>
    <dbReference type="NCBI Taxonomy" id="516702"/>
    <lineage>
        <taxon>Bacteria</taxon>
        <taxon>Pseudomonadati</taxon>
        <taxon>Pseudomonadota</taxon>
        <taxon>Betaproteobacteria</taxon>
        <taxon>Burkholderiales</taxon>
        <taxon>Alcaligenaceae</taxon>
        <taxon>Pigmentiphaga</taxon>
    </lineage>
</organism>
<dbReference type="Gene3D" id="3.40.50.1000">
    <property type="entry name" value="HAD superfamily/HAD-like"/>
    <property type="match status" value="1"/>
</dbReference>
<reference evidence="2 3" key="1">
    <citation type="submission" date="2020-07" db="EMBL/GenBank/DDBJ databases">
        <title>Genomic Encyclopedia of Type Strains, Phase IV (KMG-V): Genome sequencing to study the core and pangenomes of soil and plant-associated prokaryotes.</title>
        <authorList>
            <person name="Whitman W."/>
        </authorList>
    </citation>
    <scope>NUCLEOTIDE SEQUENCE [LARGE SCALE GENOMIC DNA]</scope>
    <source>
        <strain evidence="2 3">SAS40</strain>
    </source>
</reference>
<dbReference type="SUPFAM" id="SSF56784">
    <property type="entry name" value="HAD-like"/>
    <property type="match status" value="1"/>
</dbReference>